<evidence type="ECO:0000256" key="8">
    <source>
        <dbReference type="ARBA" id="ARBA00083882"/>
    </source>
</evidence>
<dbReference type="InterPro" id="IPR042099">
    <property type="entry name" value="ANL_N_sf"/>
</dbReference>
<dbReference type="RefSeq" id="WP_043986958.1">
    <property type="nucleotide sequence ID" value="NZ_JXST01000030.1"/>
</dbReference>
<keyword evidence="12" id="KW-1185">Reference proteome</keyword>
<dbReference type="AlphaFoldDB" id="A0A0D1LGQ9"/>
<dbReference type="FunFam" id="3.30.300.30:FF:000008">
    <property type="entry name" value="2,3-dihydroxybenzoate-AMP ligase"/>
    <property type="match status" value="1"/>
</dbReference>
<dbReference type="InterPro" id="IPR045851">
    <property type="entry name" value="AMP-bd_C_sf"/>
</dbReference>
<protein>
    <recommendedName>
        <fullName evidence="5">Long-chain-fatty-acid--CoA ligase FadD13</fullName>
        <ecNumber evidence="3">6.2.1.3</ecNumber>
    </recommendedName>
    <alternativeName>
        <fullName evidence="6">Fatty acyl-CoA ligase</fullName>
    </alternativeName>
    <alternativeName>
        <fullName evidence="8">Fatty acyl-CoA synthetase</fullName>
    </alternativeName>
    <alternativeName>
        <fullName evidence="7">Very-long-chain fatty-acyl-CoA synthetase</fullName>
    </alternativeName>
</protein>
<evidence type="ECO:0000256" key="5">
    <source>
        <dbReference type="ARBA" id="ARBA00069710"/>
    </source>
</evidence>
<reference evidence="11 12" key="1">
    <citation type="submission" date="2015-01" db="EMBL/GenBank/DDBJ databases">
        <title>Genome sequence of Mycobacterium llatzerense and Mycobacterium immunogenum recovered from brain abscess.</title>
        <authorList>
            <person name="Greninger A.L."/>
            <person name="Langelier C."/>
            <person name="Cunningham G."/>
            <person name="Chiu C.Y."/>
            <person name="Miller S."/>
        </authorList>
    </citation>
    <scope>NUCLEOTIDE SEQUENCE [LARGE SCALE GENOMIC DNA]</scope>
    <source>
        <strain evidence="11 12">CLUC14</strain>
    </source>
</reference>
<dbReference type="CDD" id="cd05936">
    <property type="entry name" value="FC-FACS_FadD_like"/>
    <property type="match status" value="1"/>
</dbReference>
<feature type="domain" description="AMP-dependent synthetase/ligase" evidence="9">
    <location>
        <begin position="9"/>
        <end position="362"/>
    </location>
</feature>
<dbReference type="InterPro" id="IPR000873">
    <property type="entry name" value="AMP-dep_synth/lig_dom"/>
</dbReference>
<dbReference type="PANTHER" id="PTHR43767:SF12">
    <property type="entry name" value="AMP-DEPENDENT SYNTHETASE AND LIGASE"/>
    <property type="match status" value="1"/>
</dbReference>
<comment type="catalytic activity">
    <reaction evidence="4">
        <text>a long-chain fatty acid + ATP + CoA = a long-chain fatty acyl-CoA + AMP + diphosphate</text>
        <dbReference type="Rhea" id="RHEA:15421"/>
        <dbReference type="ChEBI" id="CHEBI:30616"/>
        <dbReference type="ChEBI" id="CHEBI:33019"/>
        <dbReference type="ChEBI" id="CHEBI:57287"/>
        <dbReference type="ChEBI" id="CHEBI:57560"/>
        <dbReference type="ChEBI" id="CHEBI:83139"/>
        <dbReference type="ChEBI" id="CHEBI:456215"/>
        <dbReference type="EC" id="6.2.1.3"/>
    </reaction>
</comment>
<accession>A0A0D1LGQ9</accession>
<dbReference type="STRING" id="280871.TL10_19835"/>
<dbReference type="PANTHER" id="PTHR43767">
    <property type="entry name" value="LONG-CHAIN-FATTY-ACID--COA LIGASE"/>
    <property type="match status" value="1"/>
</dbReference>
<dbReference type="PATRIC" id="fig|280871.6.peg.4109"/>
<dbReference type="Gene3D" id="3.30.300.30">
    <property type="match status" value="1"/>
</dbReference>
<dbReference type="Pfam" id="PF00501">
    <property type="entry name" value="AMP-binding"/>
    <property type="match status" value="1"/>
</dbReference>
<evidence type="ECO:0000256" key="1">
    <source>
        <dbReference type="ARBA" id="ARBA00006432"/>
    </source>
</evidence>
<comment type="similarity">
    <text evidence="1">Belongs to the ATP-dependent AMP-binding enzyme family.</text>
</comment>
<evidence type="ECO:0000256" key="7">
    <source>
        <dbReference type="ARBA" id="ARBA00080667"/>
    </source>
</evidence>
<keyword evidence="2" id="KW-0436">Ligase</keyword>
<dbReference type="InterPro" id="IPR020845">
    <property type="entry name" value="AMP-binding_CS"/>
</dbReference>
<organism evidence="11 12">
    <name type="scientific">Mycolicibacterium llatzerense</name>
    <dbReference type="NCBI Taxonomy" id="280871"/>
    <lineage>
        <taxon>Bacteria</taxon>
        <taxon>Bacillati</taxon>
        <taxon>Actinomycetota</taxon>
        <taxon>Actinomycetes</taxon>
        <taxon>Mycobacteriales</taxon>
        <taxon>Mycobacteriaceae</taxon>
        <taxon>Mycolicibacterium</taxon>
    </lineage>
</organism>
<evidence type="ECO:0000256" key="4">
    <source>
        <dbReference type="ARBA" id="ARBA00036813"/>
    </source>
</evidence>
<dbReference type="OrthoDB" id="9803968at2"/>
<dbReference type="Pfam" id="PF13193">
    <property type="entry name" value="AMP-binding_C"/>
    <property type="match status" value="1"/>
</dbReference>
<comment type="caution">
    <text evidence="11">The sequence shown here is derived from an EMBL/GenBank/DDBJ whole genome shotgun (WGS) entry which is preliminary data.</text>
</comment>
<evidence type="ECO:0000313" key="11">
    <source>
        <dbReference type="EMBL" id="KIU15211.1"/>
    </source>
</evidence>
<evidence type="ECO:0000256" key="6">
    <source>
        <dbReference type="ARBA" id="ARBA00076959"/>
    </source>
</evidence>
<gene>
    <name evidence="11" type="ORF">TL10_19835</name>
</gene>
<evidence type="ECO:0000256" key="2">
    <source>
        <dbReference type="ARBA" id="ARBA00022598"/>
    </source>
</evidence>
<name>A0A0D1LGQ9_9MYCO</name>
<dbReference type="PROSITE" id="PS00455">
    <property type="entry name" value="AMP_BINDING"/>
    <property type="match status" value="1"/>
</dbReference>
<dbReference type="EMBL" id="JXST01000030">
    <property type="protein sequence ID" value="KIU15211.1"/>
    <property type="molecule type" value="Genomic_DNA"/>
</dbReference>
<evidence type="ECO:0000256" key="3">
    <source>
        <dbReference type="ARBA" id="ARBA00026121"/>
    </source>
</evidence>
<dbReference type="InterPro" id="IPR025110">
    <property type="entry name" value="AMP-bd_C"/>
</dbReference>
<evidence type="ECO:0000313" key="12">
    <source>
        <dbReference type="Proteomes" id="UP000032221"/>
    </source>
</evidence>
<dbReference type="Proteomes" id="UP000032221">
    <property type="component" value="Unassembled WGS sequence"/>
</dbReference>
<sequence length="504" mass="54404">MLNLSVMLTDTARERPATTAVLEGDRRMTYGEVNAAANQIAALLIRRGVNVGDRVAMSVPNVLEFPVIYYGILKAGAVVVPMNTMLKRAEVAYHLGDSGARAYFFADDYLPDDAWRGFDDVAACEFAIGVSDLAELLGEHSGEDVLVPTEATDTAVILYTSGTTGKPKGAELTHANLVLNALTCHRLFDVLGESQLVTLPLFHSFAQTVQLNAGFSQGGTLVLLPRFDADTALNLISDHQITVFAGVPTMYWALLGAAANRDDITALGRQLKVAMSGGAALPVELLKRFETVFGVGIREGYGLSETSPVVAFNRLDRPSRPGSIGMPAWGVELALLGADGQHCAPGERGELIVRGHNVMKGYIGRPDATDEVIDPVGWFHTGDIATRDEDNFFYIVDRAKDLIVRGGFNVYPREVEETLMAHSDITLAAVVGIADERVGEEIKAFVITRPGTTLAESEVIAWCRDRLAVYKCPRTVQFCHELPLNATGKVLKQQLKDASSATIA</sequence>
<evidence type="ECO:0000259" key="10">
    <source>
        <dbReference type="Pfam" id="PF13193"/>
    </source>
</evidence>
<dbReference type="SUPFAM" id="SSF56801">
    <property type="entry name" value="Acetyl-CoA synthetase-like"/>
    <property type="match status" value="1"/>
</dbReference>
<proteinExistence type="inferred from homology"/>
<dbReference type="Gene3D" id="3.40.50.12780">
    <property type="entry name" value="N-terminal domain of ligase-like"/>
    <property type="match status" value="1"/>
</dbReference>
<feature type="domain" description="AMP-binding enzyme C-terminal" evidence="10">
    <location>
        <begin position="414"/>
        <end position="489"/>
    </location>
</feature>
<dbReference type="InterPro" id="IPR050237">
    <property type="entry name" value="ATP-dep_AMP-bd_enzyme"/>
</dbReference>
<dbReference type="GO" id="GO:0004467">
    <property type="term" value="F:long-chain fatty acid-CoA ligase activity"/>
    <property type="evidence" value="ECO:0007669"/>
    <property type="project" value="UniProtKB-EC"/>
</dbReference>
<evidence type="ECO:0000259" key="9">
    <source>
        <dbReference type="Pfam" id="PF00501"/>
    </source>
</evidence>
<dbReference type="EC" id="6.2.1.3" evidence="3"/>